<organism evidence="2 3">
    <name type="scientific">Halarcobacter anaerophilus</name>
    <dbReference type="NCBI Taxonomy" id="877500"/>
    <lineage>
        <taxon>Bacteria</taxon>
        <taxon>Pseudomonadati</taxon>
        <taxon>Campylobacterota</taxon>
        <taxon>Epsilonproteobacteria</taxon>
        <taxon>Campylobacterales</taxon>
        <taxon>Arcobacteraceae</taxon>
        <taxon>Halarcobacter</taxon>
    </lineage>
</organism>
<evidence type="ECO:0000313" key="2">
    <source>
        <dbReference type="EMBL" id="RXJ64025.1"/>
    </source>
</evidence>
<keyword evidence="1" id="KW-0175">Coiled coil</keyword>
<gene>
    <name evidence="2" type="ORF">CRV06_03540</name>
</gene>
<dbReference type="EMBL" id="PDKO01000002">
    <property type="protein sequence ID" value="RXJ64025.1"/>
    <property type="molecule type" value="Genomic_DNA"/>
</dbReference>
<sequence>MEPLQYTSKEMFSSTELIRKNKKIFDKLTKEEIDKAVILRDGKPSFMLLEFSKYEELMTEYLKLKNTNKNSTVIKKPVKKVYEYEDNIKIIESEHTQEEIDEEEYKKALEEIEKLEIEDKDVQKEAEEKKEPLKEFWE</sequence>
<evidence type="ECO:0000313" key="3">
    <source>
        <dbReference type="Proteomes" id="UP000290191"/>
    </source>
</evidence>
<dbReference type="RefSeq" id="WP_129081371.1">
    <property type="nucleotide sequence ID" value="NZ_CP041070.1"/>
</dbReference>
<comment type="caution">
    <text evidence="2">The sequence shown here is derived from an EMBL/GenBank/DDBJ whole genome shotgun (WGS) entry which is preliminary data.</text>
</comment>
<dbReference type="AlphaFoldDB" id="A0A4Q0Y3G8"/>
<protein>
    <recommendedName>
        <fullName evidence="4">Antitoxin</fullName>
    </recommendedName>
</protein>
<dbReference type="STRING" id="877500.GCA_000935065_02956"/>
<dbReference type="OrthoDB" id="5344337at2"/>
<reference evidence="2 3" key="1">
    <citation type="submission" date="2017-10" db="EMBL/GenBank/DDBJ databases">
        <title>Genomics of the genus Arcobacter.</title>
        <authorList>
            <person name="Perez-Cataluna A."/>
            <person name="Figueras M.J."/>
        </authorList>
    </citation>
    <scope>NUCLEOTIDE SEQUENCE [LARGE SCALE GENOMIC DNA]</scope>
    <source>
        <strain evidence="2 3">DSM 24636</strain>
    </source>
</reference>
<evidence type="ECO:0008006" key="4">
    <source>
        <dbReference type="Google" id="ProtNLM"/>
    </source>
</evidence>
<name>A0A4Q0Y3G8_9BACT</name>
<evidence type="ECO:0000256" key="1">
    <source>
        <dbReference type="SAM" id="Coils"/>
    </source>
</evidence>
<dbReference type="Proteomes" id="UP000290191">
    <property type="component" value="Unassembled WGS sequence"/>
</dbReference>
<accession>A0A4Q0Y3G8</accession>
<keyword evidence="3" id="KW-1185">Reference proteome</keyword>
<proteinExistence type="predicted"/>
<feature type="coiled-coil region" evidence="1">
    <location>
        <begin position="95"/>
        <end position="125"/>
    </location>
</feature>